<name>A0A0F9UI97_9ZZZZ</name>
<organism evidence="1">
    <name type="scientific">marine sediment metagenome</name>
    <dbReference type="NCBI Taxonomy" id="412755"/>
    <lineage>
        <taxon>unclassified sequences</taxon>
        <taxon>metagenomes</taxon>
        <taxon>ecological metagenomes</taxon>
    </lineage>
</organism>
<evidence type="ECO:0000313" key="1">
    <source>
        <dbReference type="EMBL" id="KKN53288.1"/>
    </source>
</evidence>
<proteinExistence type="predicted"/>
<sequence>MGTNLIHRLRQQTEQLLLPDGVNTWWRIFSFNEKTGIIKQLVEQKNIIPYQGADVMAKLLSGDLTWAIGAMFFEFENTAGAPTVPSGARGENISYYLSDLALEADKDYMRVPLVIPPGIAASDSAKYDGNQVTFFAITSGAQGVHSKTFDHTVNSKVYGVALAATPDPEQYTQDRLFSRSYDGFDPVPKEDGYQIGAQYIIRFR</sequence>
<comment type="caution">
    <text evidence="1">The sequence shown here is derived from an EMBL/GenBank/DDBJ whole genome shotgun (WGS) entry which is preliminary data.</text>
</comment>
<reference evidence="1" key="1">
    <citation type="journal article" date="2015" name="Nature">
        <title>Complex archaea that bridge the gap between prokaryotes and eukaryotes.</title>
        <authorList>
            <person name="Spang A."/>
            <person name="Saw J.H."/>
            <person name="Jorgensen S.L."/>
            <person name="Zaremba-Niedzwiedzka K."/>
            <person name="Martijn J."/>
            <person name="Lind A.E."/>
            <person name="van Eijk R."/>
            <person name="Schleper C."/>
            <person name="Guy L."/>
            <person name="Ettema T.J."/>
        </authorList>
    </citation>
    <scope>NUCLEOTIDE SEQUENCE</scope>
</reference>
<protein>
    <submittedName>
        <fullName evidence="1">Uncharacterized protein</fullName>
    </submittedName>
</protein>
<gene>
    <name evidence="1" type="ORF">LCGC14_0603880</name>
</gene>
<dbReference type="AlphaFoldDB" id="A0A0F9UI97"/>
<dbReference type="EMBL" id="LAZR01000978">
    <property type="protein sequence ID" value="KKN53288.1"/>
    <property type="molecule type" value="Genomic_DNA"/>
</dbReference>
<accession>A0A0F9UI97</accession>